<dbReference type="GO" id="GO:0006121">
    <property type="term" value="P:mitochondrial electron transport, succinate to ubiquinone"/>
    <property type="evidence" value="ECO:0007669"/>
    <property type="project" value="TreeGrafter"/>
</dbReference>
<dbReference type="AlphaFoldDB" id="A0A507BV44"/>
<evidence type="ECO:0000256" key="8">
    <source>
        <dbReference type="ARBA" id="ARBA00023128"/>
    </source>
</evidence>
<evidence type="ECO:0000256" key="6">
    <source>
        <dbReference type="ARBA" id="ARBA00022946"/>
    </source>
</evidence>
<evidence type="ECO:0000256" key="4">
    <source>
        <dbReference type="ARBA" id="ARBA00022692"/>
    </source>
</evidence>
<dbReference type="GO" id="GO:0020037">
    <property type="term" value="F:heme binding"/>
    <property type="evidence" value="ECO:0007669"/>
    <property type="project" value="TreeGrafter"/>
</dbReference>
<dbReference type="RefSeq" id="XP_031022828.1">
    <property type="nucleotide sequence ID" value="XM_031171192.1"/>
</dbReference>
<keyword evidence="14" id="KW-1185">Reference proteome</keyword>
<organism evidence="13 14">
    <name type="scientific">Synchytrium microbalum</name>
    <dbReference type="NCBI Taxonomy" id="1806994"/>
    <lineage>
        <taxon>Eukaryota</taxon>
        <taxon>Fungi</taxon>
        <taxon>Fungi incertae sedis</taxon>
        <taxon>Chytridiomycota</taxon>
        <taxon>Chytridiomycota incertae sedis</taxon>
        <taxon>Chytridiomycetes</taxon>
        <taxon>Synchytriales</taxon>
        <taxon>Synchytriaceae</taxon>
        <taxon>Synchytrium</taxon>
    </lineage>
</organism>
<dbReference type="PANTHER" id="PTHR13337">
    <property type="entry name" value="SUCCINATE DEHYDROGENASE"/>
    <property type="match status" value="1"/>
</dbReference>
<comment type="caution">
    <text evidence="12">Lacks conserved residue(s) required for the propagation of feature annotation.</text>
</comment>
<dbReference type="GO" id="GO:0006099">
    <property type="term" value="P:tricarboxylic acid cycle"/>
    <property type="evidence" value="ECO:0007669"/>
    <property type="project" value="TreeGrafter"/>
</dbReference>
<comment type="caution">
    <text evidence="13">The sequence shown here is derived from an EMBL/GenBank/DDBJ whole genome shotgun (WGS) entry which is preliminary data.</text>
</comment>
<gene>
    <name evidence="13" type="ORF">SmJEL517_g05266</name>
</gene>
<comment type="similarity">
    <text evidence="2 12">Belongs to the CybS family.</text>
</comment>
<evidence type="ECO:0000256" key="10">
    <source>
        <dbReference type="PIRSR" id="PIRSR607992-1"/>
    </source>
</evidence>
<proteinExistence type="inferred from homology"/>
<accession>A0A507BV44</accession>
<evidence type="ECO:0000256" key="1">
    <source>
        <dbReference type="ARBA" id="ARBA00004448"/>
    </source>
</evidence>
<evidence type="ECO:0000256" key="7">
    <source>
        <dbReference type="ARBA" id="ARBA00022989"/>
    </source>
</evidence>
<keyword evidence="4 12" id="KW-0812">Transmembrane</keyword>
<dbReference type="PANTHER" id="PTHR13337:SF2">
    <property type="entry name" value="SUCCINATE DEHYDROGENASE [UBIQUINONE] CYTOCHROME B SMALL SUBUNIT, MITOCHONDRIAL"/>
    <property type="match status" value="1"/>
</dbReference>
<dbReference type="Proteomes" id="UP000319731">
    <property type="component" value="Unassembled WGS sequence"/>
</dbReference>
<feature type="binding site" evidence="10">
    <location>
        <position position="110"/>
    </location>
    <ligand>
        <name>a ubiquinone</name>
        <dbReference type="ChEBI" id="CHEBI:16389"/>
        <note>ligand shared with IP/SDHB</note>
    </ligand>
</feature>
<dbReference type="GO" id="GO:0046872">
    <property type="term" value="F:metal ion binding"/>
    <property type="evidence" value="ECO:0007669"/>
    <property type="project" value="UniProtKB-KW"/>
</dbReference>
<protein>
    <recommendedName>
        <fullName evidence="12">Succinate dehydrogenase [ubiquinone] cytochrome b small subunit</fullName>
    </recommendedName>
</protein>
<evidence type="ECO:0000313" key="13">
    <source>
        <dbReference type="EMBL" id="TPX31392.1"/>
    </source>
</evidence>
<dbReference type="Pfam" id="PF05328">
    <property type="entry name" value="CybS"/>
    <property type="match status" value="1"/>
</dbReference>
<keyword evidence="11" id="KW-0408">Iron</keyword>
<dbReference type="InterPro" id="IPR034804">
    <property type="entry name" value="SQR/QFR_C/D"/>
</dbReference>
<dbReference type="InterPro" id="IPR007992">
    <property type="entry name" value="CybS"/>
</dbReference>
<dbReference type="STRING" id="1806994.A0A507BV44"/>
<evidence type="ECO:0000256" key="11">
    <source>
        <dbReference type="PIRSR" id="PIRSR607992-2"/>
    </source>
</evidence>
<dbReference type="OrthoDB" id="18577at2759"/>
<dbReference type="EMBL" id="QEAO01000045">
    <property type="protein sequence ID" value="TPX31392.1"/>
    <property type="molecule type" value="Genomic_DNA"/>
</dbReference>
<comment type="subcellular location">
    <subcellularLocation>
        <location evidence="1 12">Mitochondrion inner membrane</location>
        <topology evidence="1 12">Multi-pass membrane protein</topology>
    </subcellularLocation>
</comment>
<evidence type="ECO:0000313" key="14">
    <source>
        <dbReference type="Proteomes" id="UP000319731"/>
    </source>
</evidence>
<reference evidence="13 14" key="1">
    <citation type="journal article" date="2019" name="Sci. Rep.">
        <title>Comparative genomics of chytrid fungi reveal insights into the obligate biotrophic and pathogenic lifestyle of Synchytrium endobioticum.</title>
        <authorList>
            <person name="van de Vossenberg B.T.L.H."/>
            <person name="Warris S."/>
            <person name="Nguyen H.D.T."/>
            <person name="van Gent-Pelzer M.P.E."/>
            <person name="Joly D.L."/>
            <person name="van de Geest H.C."/>
            <person name="Bonants P.J.M."/>
            <person name="Smith D.S."/>
            <person name="Levesque C.A."/>
            <person name="van der Lee T.A.J."/>
        </authorList>
    </citation>
    <scope>NUCLEOTIDE SEQUENCE [LARGE SCALE GENOMIC DNA]</scope>
    <source>
        <strain evidence="13 14">JEL517</strain>
    </source>
</reference>
<name>A0A507BV44_9FUNG</name>
<evidence type="ECO:0000256" key="2">
    <source>
        <dbReference type="ARBA" id="ARBA00007294"/>
    </source>
</evidence>
<keyword evidence="5 12" id="KW-0999">Mitochondrion inner membrane</keyword>
<keyword evidence="9 12" id="KW-0472">Membrane</keyword>
<feature type="binding site" description="axial binding residue" evidence="11">
    <location>
        <position position="98"/>
    </location>
    <ligand>
        <name>heme b</name>
        <dbReference type="ChEBI" id="CHEBI:60344"/>
        <note>ligand shared with SDHC</note>
    </ligand>
    <ligandPart>
        <name>Fe</name>
        <dbReference type="ChEBI" id="CHEBI:18248"/>
    </ligandPart>
</feature>
<evidence type="ECO:0000256" key="5">
    <source>
        <dbReference type="ARBA" id="ARBA00022792"/>
    </source>
</evidence>
<keyword evidence="7 12" id="KW-1133">Transmembrane helix</keyword>
<dbReference type="CDD" id="cd03496">
    <property type="entry name" value="SQR_TypeC_CybS"/>
    <property type="match status" value="1"/>
</dbReference>
<keyword evidence="6 12" id="KW-0809">Transit peptide</keyword>
<dbReference type="GO" id="GO:0005743">
    <property type="term" value="C:mitochondrial inner membrane"/>
    <property type="evidence" value="ECO:0007669"/>
    <property type="project" value="UniProtKB-SubCell"/>
</dbReference>
<sequence>MATSFRMVSQLGLRTSAKFALRTRIANLSTGRVALIQASNVNQSAAAAVEHKSKVEGSYHWDLERALSLVSVPLIGGAFIMGPVPMIDLALGVVIPLHCHIGFEAIIQDYLPKRKFAVIYPVTIWFTRLASALVLYGVYQFNTNDVGLTALMKRIWTGKTAKIE</sequence>
<dbReference type="Gene3D" id="1.20.1300.10">
    <property type="entry name" value="Fumarate reductase/succinate dehydrogenase, transmembrane subunit"/>
    <property type="match status" value="1"/>
</dbReference>
<evidence type="ECO:0000256" key="12">
    <source>
        <dbReference type="RuleBase" id="RU364031"/>
    </source>
</evidence>
<keyword evidence="11" id="KW-0479">Metal-binding</keyword>
<evidence type="ECO:0000256" key="3">
    <source>
        <dbReference type="ARBA" id="ARBA00022448"/>
    </source>
</evidence>
<keyword evidence="8 12" id="KW-0496">Mitochondrion</keyword>
<dbReference type="GeneID" id="42006489"/>
<evidence type="ECO:0000256" key="9">
    <source>
        <dbReference type="ARBA" id="ARBA00023136"/>
    </source>
</evidence>
<keyword evidence="3" id="KW-0813">Transport</keyword>
<feature type="transmembrane region" description="Helical" evidence="12">
    <location>
        <begin position="119"/>
        <end position="139"/>
    </location>
</feature>
<dbReference type="GO" id="GO:0048039">
    <property type="term" value="F:ubiquinone binding"/>
    <property type="evidence" value="ECO:0007669"/>
    <property type="project" value="TreeGrafter"/>
</dbReference>